<dbReference type="Proteomes" id="UP000036045">
    <property type="component" value="Unassembled WGS sequence"/>
</dbReference>
<sequence length="413" mass="45914">MSFTNSDSYGLCKGCFKQQRFCTCKDSYHSDTVNQEVTEHCDQTFSEHNPQCQSIGEQEQQQLQQQGGLEQAQGPQNQEQIQEGQSQGPQTQEQQQGDQTQGNQTQGPQTQSQNEIQEQTQIQDQTEDQDQTQGPQLQAQRHGDQTMENNQTISTPVDVDGVNVNVQCGDCKPTIIFPDDFFEKNKKKKDHNQRGDDMENCKCKENKCPKDCDCCVQNLADLLRKVQNFQTTLTNPANRAIDIYFSTVNGLPNPSEGQVISDIVDCSVLRFRPADQITIVPNTAVQLCDVAGICATDTDATPEISNVYEFLLQQAYEDTEDCSYQKRKKPCNCPCCASGIGEELRCTANFGLLLDVYLKGQTTALPLYVLTVKDCLAYFVNDITDLDSICVFSLCAISGFTVVSQTLGTIDSA</sequence>
<name>A0A0J1IDY4_NIACI</name>
<feature type="compositionally biased region" description="Low complexity" evidence="1">
    <location>
        <begin position="51"/>
        <end position="124"/>
    </location>
</feature>
<protein>
    <submittedName>
        <fullName evidence="2">Uncharacterized protein</fullName>
    </submittedName>
</protein>
<reference evidence="2 3" key="1">
    <citation type="submission" date="2015-05" db="EMBL/GenBank/DDBJ databases">
        <title>Whole genome sequence and identification of bacterial endophytes from Costus igneus.</title>
        <authorList>
            <person name="Lee Y.P."/>
            <person name="Gan H.M."/>
            <person name="Eng W."/>
            <person name="Wheatley M.S."/>
            <person name="Caraballo A."/>
            <person name="Polter S."/>
            <person name="Savka M.A."/>
            <person name="Hudson A.O."/>
        </authorList>
    </citation>
    <scope>NUCLEOTIDE SEQUENCE [LARGE SCALE GENOMIC DNA]</scope>
    <source>
        <strain evidence="2 3">RIT379</strain>
    </source>
</reference>
<dbReference type="EMBL" id="LDPH01000022">
    <property type="protein sequence ID" value="KLV24171.1"/>
    <property type="molecule type" value="Genomic_DNA"/>
</dbReference>
<evidence type="ECO:0000256" key="1">
    <source>
        <dbReference type="SAM" id="MobiDB-lite"/>
    </source>
</evidence>
<evidence type="ECO:0000313" key="2">
    <source>
        <dbReference type="EMBL" id="KLV24171.1"/>
    </source>
</evidence>
<accession>A0A0J1IDY4</accession>
<evidence type="ECO:0000313" key="3">
    <source>
        <dbReference type="Proteomes" id="UP000036045"/>
    </source>
</evidence>
<keyword evidence="3" id="KW-1185">Reference proteome</keyword>
<gene>
    <name evidence="2" type="ORF">ABW02_18515</name>
</gene>
<comment type="caution">
    <text evidence="2">The sequence shown here is derived from an EMBL/GenBank/DDBJ whole genome shotgun (WGS) entry which is preliminary data.</text>
</comment>
<organism evidence="2 3">
    <name type="scientific">Niallia circulans</name>
    <name type="common">Bacillus circulans</name>
    <dbReference type="NCBI Taxonomy" id="1397"/>
    <lineage>
        <taxon>Bacteria</taxon>
        <taxon>Bacillati</taxon>
        <taxon>Bacillota</taxon>
        <taxon>Bacilli</taxon>
        <taxon>Bacillales</taxon>
        <taxon>Bacillaceae</taxon>
        <taxon>Niallia</taxon>
    </lineage>
</organism>
<dbReference type="PATRIC" id="fig|1397.4.peg.2412"/>
<proteinExistence type="predicted"/>
<feature type="region of interest" description="Disordered" evidence="1">
    <location>
        <begin position="47"/>
        <end position="146"/>
    </location>
</feature>
<dbReference type="AlphaFoldDB" id="A0A0J1IDY4"/>